<evidence type="ECO:0000313" key="4">
    <source>
        <dbReference type="Proteomes" id="UP001497497"/>
    </source>
</evidence>
<evidence type="ECO:0000259" key="2">
    <source>
        <dbReference type="Pfam" id="PF13383"/>
    </source>
</evidence>
<accession>A0AAV2H621</accession>
<reference evidence="3 4" key="1">
    <citation type="submission" date="2024-04" db="EMBL/GenBank/DDBJ databases">
        <authorList>
            <consortium name="Genoscope - CEA"/>
            <person name="William W."/>
        </authorList>
    </citation>
    <scope>NUCLEOTIDE SEQUENCE [LARGE SCALE GENOMIC DNA]</scope>
</reference>
<dbReference type="InterPro" id="IPR026913">
    <property type="entry name" value="METTL24"/>
</dbReference>
<organism evidence="3 4">
    <name type="scientific">Lymnaea stagnalis</name>
    <name type="common">Great pond snail</name>
    <name type="synonym">Helix stagnalis</name>
    <dbReference type="NCBI Taxonomy" id="6523"/>
    <lineage>
        <taxon>Eukaryota</taxon>
        <taxon>Metazoa</taxon>
        <taxon>Spiralia</taxon>
        <taxon>Lophotrochozoa</taxon>
        <taxon>Mollusca</taxon>
        <taxon>Gastropoda</taxon>
        <taxon>Heterobranchia</taxon>
        <taxon>Euthyneura</taxon>
        <taxon>Panpulmonata</taxon>
        <taxon>Hygrophila</taxon>
        <taxon>Lymnaeoidea</taxon>
        <taxon>Lymnaeidae</taxon>
        <taxon>Lymnaea</taxon>
    </lineage>
</organism>
<dbReference type="EMBL" id="CAXITT010000043">
    <property type="protein sequence ID" value="CAL1529137.1"/>
    <property type="molecule type" value="Genomic_DNA"/>
</dbReference>
<keyword evidence="1" id="KW-1133">Transmembrane helix</keyword>
<protein>
    <recommendedName>
        <fullName evidence="2">Methyltransferase domain-containing protein</fullName>
    </recommendedName>
</protein>
<sequence>MPVRLRRKALLAYILSLSSCCFILWFFMFISYDQSLSPLGRIDLTAEDRINFPHEFEYKHSFKSSESRAHEKSTVTTRGVGLIPSNALLSSMQWSEVSELYHKYLSANQIVCQNVERLGRVTDGGWDMCNDSQYSPKGQCIVYSFGIADDFSFDNAVVEKFGCEVHSFDPSIDMQTKKRGDKKFFYKLGIADSDRTLASGWSMSRFESIRASLKHMKRTINILKLDIEEWEWEVLPDLLASDHLKSVDQLLIELHQCQGCSKYDPLQTDKEPPRDHYVHMLGILSQLYQQNFRIFHHHDNSACRYLSKFTMTELSACVEIGLVRIPAQ</sequence>
<dbReference type="PANTHER" id="PTHR32026">
    <property type="entry name" value="METHYLTRANSFERASE-LIKE PROTEIN 24"/>
    <property type="match status" value="1"/>
</dbReference>
<dbReference type="PANTHER" id="PTHR32026:SF10">
    <property type="entry name" value="METHYLTRANSFERASE-LIKE PROTEIN 24-RELATED"/>
    <property type="match status" value="1"/>
</dbReference>
<feature type="domain" description="Methyltransferase" evidence="2">
    <location>
        <begin position="93"/>
        <end position="265"/>
    </location>
</feature>
<evidence type="ECO:0000256" key="1">
    <source>
        <dbReference type="SAM" id="Phobius"/>
    </source>
</evidence>
<evidence type="ECO:0000313" key="3">
    <source>
        <dbReference type="EMBL" id="CAL1529137.1"/>
    </source>
</evidence>
<comment type="caution">
    <text evidence="3">The sequence shown here is derived from an EMBL/GenBank/DDBJ whole genome shotgun (WGS) entry which is preliminary data.</text>
</comment>
<feature type="transmembrane region" description="Helical" evidence="1">
    <location>
        <begin position="12"/>
        <end position="32"/>
    </location>
</feature>
<dbReference type="PROSITE" id="PS51257">
    <property type="entry name" value="PROKAR_LIPOPROTEIN"/>
    <property type="match status" value="1"/>
</dbReference>
<dbReference type="Proteomes" id="UP001497497">
    <property type="component" value="Unassembled WGS sequence"/>
</dbReference>
<keyword evidence="4" id="KW-1185">Reference proteome</keyword>
<keyword evidence="1" id="KW-0812">Transmembrane</keyword>
<name>A0AAV2H621_LYMST</name>
<dbReference type="AlphaFoldDB" id="A0AAV2H621"/>
<dbReference type="InterPro" id="IPR025714">
    <property type="entry name" value="Methyltranfer_dom"/>
</dbReference>
<dbReference type="Pfam" id="PF13383">
    <property type="entry name" value="Methyltransf_22"/>
    <property type="match status" value="1"/>
</dbReference>
<proteinExistence type="predicted"/>
<keyword evidence="1" id="KW-0472">Membrane</keyword>
<gene>
    <name evidence="3" type="ORF">GSLYS_00003292001</name>
</gene>